<evidence type="ECO:0000256" key="4">
    <source>
        <dbReference type="ARBA" id="ARBA00022989"/>
    </source>
</evidence>
<feature type="transmembrane region" description="Helical" evidence="6">
    <location>
        <begin position="119"/>
        <end position="138"/>
    </location>
</feature>
<dbReference type="EMBL" id="FPAA01000009">
    <property type="protein sequence ID" value="SFS84142.1"/>
    <property type="molecule type" value="Genomic_DNA"/>
</dbReference>
<keyword evidence="5 6" id="KW-0472">Membrane</keyword>
<dbReference type="AlphaFoldDB" id="A0A1I6T4I6"/>
<dbReference type="GO" id="GO:0005886">
    <property type="term" value="C:plasma membrane"/>
    <property type="evidence" value="ECO:0007669"/>
    <property type="project" value="TreeGrafter"/>
</dbReference>
<comment type="subcellular location">
    <subcellularLocation>
        <location evidence="1">Membrane</location>
        <topology evidence="1">Multi-pass membrane protein</topology>
    </subcellularLocation>
</comment>
<feature type="transmembrane region" description="Helical" evidence="6">
    <location>
        <begin position="34"/>
        <end position="52"/>
    </location>
</feature>
<dbReference type="RefSeq" id="WP_091837750.1">
    <property type="nucleotide sequence ID" value="NZ_FPAA01000009.1"/>
</dbReference>
<keyword evidence="3 6" id="KW-0812">Transmembrane</keyword>
<keyword evidence="4 6" id="KW-1133">Transmembrane helix</keyword>
<evidence type="ECO:0000313" key="8">
    <source>
        <dbReference type="Proteomes" id="UP000198660"/>
    </source>
</evidence>
<accession>A0A1I6T4I6</accession>
<protein>
    <submittedName>
        <fullName evidence="7">Putative ABC transport system permease protein</fullName>
    </submittedName>
</protein>
<organism evidence="7 8">
    <name type="scientific">Marininema halotolerans</name>
    <dbReference type="NCBI Taxonomy" id="1155944"/>
    <lineage>
        <taxon>Bacteria</taxon>
        <taxon>Bacillati</taxon>
        <taxon>Bacillota</taxon>
        <taxon>Bacilli</taxon>
        <taxon>Bacillales</taxon>
        <taxon>Thermoactinomycetaceae</taxon>
        <taxon>Marininema</taxon>
    </lineage>
</organism>
<evidence type="ECO:0000313" key="7">
    <source>
        <dbReference type="EMBL" id="SFS84142.1"/>
    </source>
</evidence>
<dbReference type="InterPro" id="IPR005226">
    <property type="entry name" value="UPF0014_fam"/>
</dbReference>
<feature type="transmembrane region" description="Helical" evidence="6">
    <location>
        <begin position="6"/>
        <end position="22"/>
    </location>
</feature>
<feature type="transmembrane region" description="Helical" evidence="6">
    <location>
        <begin position="58"/>
        <end position="76"/>
    </location>
</feature>
<dbReference type="PANTHER" id="PTHR30028:SF0">
    <property type="entry name" value="PROTEIN ALUMINUM SENSITIVE 3"/>
    <property type="match status" value="1"/>
</dbReference>
<gene>
    <name evidence="7" type="ORF">SAMN05444972_1096</name>
</gene>
<feature type="transmembrane region" description="Helical" evidence="6">
    <location>
        <begin position="214"/>
        <end position="240"/>
    </location>
</feature>
<dbReference type="OrthoDB" id="9791807at2"/>
<evidence type="ECO:0000256" key="1">
    <source>
        <dbReference type="ARBA" id="ARBA00004141"/>
    </source>
</evidence>
<evidence type="ECO:0000256" key="2">
    <source>
        <dbReference type="ARBA" id="ARBA00005268"/>
    </source>
</evidence>
<comment type="similarity">
    <text evidence="2">Belongs to the UPF0014 family.</text>
</comment>
<evidence type="ECO:0000256" key="6">
    <source>
        <dbReference type="SAM" id="Phobius"/>
    </source>
</evidence>
<feature type="transmembrane region" description="Helical" evidence="6">
    <location>
        <begin position="88"/>
        <end position="107"/>
    </location>
</feature>
<dbReference type="Pfam" id="PF03649">
    <property type="entry name" value="UPF0014"/>
    <property type="match status" value="1"/>
</dbReference>
<sequence>MSTTATLFTVGFIFIAMMISLWQKLGLEKDLVVATLRATIQLTAIGFVLRYIFTADRWEFILLIIGISIFVASQNAGKRGEGIPSIRLKVFVTIGSVVGFTLSMMLLLDMVKPEAKTVIPISGMLVGNAMVVSSLLLNRLKDNAESMRDEILVALSLGATRVQASKRMLTSAIRGGMIPIIDSTKTVGLVQLPGMMTGLIIAGTDPVAAVRYQLLVMFSFTASSALVSILLGTMVIPTLFNAAHQFVGWGKKN</sequence>
<keyword evidence="8" id="KW-1185">Reference proteome</keyword>
<name>A0A1I6T4I6_9BACL</name>
<reference evidence="8" key="1">
    <citation type="submission" date="2016-10" db="EMBL/GenBank/DDBJ databases">
        <authorList>
            <person name="Varghese N."/>
            <person name="Submissions S."/>
        </authorList>
    </citation>
    <scope>NUCLEOTIDE SEQUENCE [LARGE SCALE GENOMIC DNA]</scope>
    <source>
        <strain evidence="8">DSM 45789</strain>
    </source>
</reference>
<dbReference type="PANTHER" id="PTHR30028">
    <property type="entry name" value="UPF0014 INNER MEMBRANE PROTEIN YBBM-RELATED"/>
    <property type="match status" value="1"/>
</dbReference>
<evidence type="ECO:0000256" key="5">
    <source>
        <dbReference type="ARBA" id="ARBA00023136"/>
    </source>
</evidence>
<evidence type="ECO:0000256" key="3">
    <source>
        <dbReference type="ARBA" id="ARBA00022692"/>
    </source>
</evidence>
<dbReference type="Proteomes" id="UP000198660">
    <property type="component" value="Unassembled WGS sequence"/>
</dbReference>
<proteinExistence type="inferred from homology"/>